<evidence type="ECO:0000256" key="1">
    <source>
        <dbReference type="SAM" id="Phobius"/>
    </source>
</evidence>
<proteinExistence type="predicted"/>
<comment type="caution">
    <text evidence="2">The sequence shown here is derived from an EMBL/GenBank/DDBJ whole genome shotgun (WGS) entry which is preliminary data.</text>
</comment>
<gene>
    <name evidence="2" type="ORF">ACFSBJ_00820</name>
</gene>
<evidence type="ECO:0000313" key="2">
    <source>
        <dbReference type="EMBL" id="MFD1632291.1"/>
    </source>
</evidence>
<organism evidence="2 3">
    <name type="scientific">Haloplanus ruber</name>
    <dbReference type="NCBI Taxonomy" id="869892"/>
    <lineage>
        <taxon>Archaea</taxon>
        <taxon>Methanobacteriati</taxon>
        <taxon>Methanobacteriota</taxon>
        <taxon>Stenosarchaea group</taxon>
        <taxon>Halobacteria</taxon>
        <taxon>Halobacteriales</taxon>
        <taxon>Haloferacaceae</taxon>
        <taxon>Haloplanus</taxon>
    </lineage>
</organism>
<dbReference type="RefSeq" id="WP_256406408.1">
    <property type="nucleotide sequence ID" value="NZ_CP187151.1"/>
</dbReference>
<dbReference type="Proteomes" id="UP001597075">
    <property type="component" value="Unassembled WGS sequence"/>
</dbReference>
<reference evidence="2 3" key="1">
    <citation type="journal article" date="2019" name="Int. J. Syst. Evol. Microbiol.">
        <title>The Global Catalogue of Microorganisms (GCM) 10K type strain sequencing project: providing services to taxonomists for standard genome sequencing and annotation.</title>
        <authorList>
            <consortium name="The Broad Institute Genomics Platform"/>
            <consortium name="The Broad Institute Genome Sequencing Center for Infectious Disease"/>
            <person name="Wu L."/>
            <person name="Ma J."/>
        </authorList>
    </citation>
    <scope>NUCLEOTIDE SEQUENCE [LARGE SCALE GENOMIC DNA]</scope>
    <source>
        <strain evidence="2 3">CGMCC 1.10594</strain>
    </source>
</reference>
<feature type="transmembrane region" description="Helical" evidence="1">
    <location>
        <begin position="44"/>
        <end position="63"/>
    </location>
</feature>
<feature type="transmembrane region" description="Helical" evidence="1">
    <location>
        <begin position="75"/>
        <end position="94"/>
    </location>
</feature>
<keyword evidence="3" id="KW-1185">Reference proteome</keyword>
<dbReference type="EMBL" id="JBHUDL010000004">
    <property type="protein sequence ID" value="MFD1632291.1"/>
    <property type="molecule type" value="Genomic_DNA"/>
</dbReference>
<keyword evidence="1" id="KW-0472">Membrane</keyword>
<keyword evidence="1" id="KW-1133">Transmembrane helix</keyword>
<protein>
    <submittedName>
        <fullName evidence="2">Uncharacterized protein</fullName>
    </submittedName>
</protein>
<dbReference type="AlphaFoldDB" id="A0ABD6CTX4"/>
<name>A0ABD6CTX4_9EURY</name>
<keyword evidence="1" id="KW-0812">Transmembrane</keyword>
<evidence type="ECO:0000313" key="3">
    <source>
        <dbReference type="Proteomes" id="UP001597075"/>
    </source>
</evidence>
<accession>A0ABD6CTX4</accession>
<feature type="transmembrane region" description="Helical" evidence="1">
    <location>
        <begin position="100"/>
        <end position="124"/>
    </location>
</feature>
<sequence length="130" mass="13685">MALRDHLRPWHALMTVVLLVGIGVSLSRAGTVTGATAVRALVSGLFGLVIFQFTVGNVWAYAVEYRNAGGAWTDLPFLVPFVVAGLAGVAVWARTGSLGAGAWVVFWVFVFAAAAVAVGTWFVAGYRETA</sequence>